<comment type="caution">
    <text evidence="2">The sequence shown here is derived from an EMBL/GenBank/DDBJ whole genome shotgun (WGS) entry which is preliminary data.</text>
</comment>
<dbReference type="EMBL" id="CAMAPF010000021">
    <property type="protein sequence ID" value="CAH9072026.1"/>
    <property type="molecule type" value="Genomic_DNA"/>
</dbReference>
<gene>
    <name evidence="2" type="ORF">CEPIT_LOCUS4172</name>
</gene>
<reference evidence="2" key="1">
    <citation type="submission" date="2022-07" db="EMBL/GenBank/DDBJ databases">
        <authorList>
            <person name="Macas J."/>
            <person name="Novak P."/>
            <person name="Neumann P."/>
        </authorList>
    </citation>
    <scope>NUCLEOTIDE SEQUENCE</scope>
</reference>
<evidence type="ECO:0000313" key="3">
    <source>
        <dbReference type="Proteomes" id="UP001152523"/>
    </source>
</evidence>
<evidence type="ECO:0000259" key="1">
    <source>
        <dbReference type="Pfam" id="PF22936"/>
    </source>
</evidence>
<dbReference type="Proteomes" id="UP001152523">
    <property type="component" value="Unassembled WGS sequence"/>
</dbReference>
<organism evidence="2 3">
    <name type="scientific">Cuscuta epithymum</name>
    <dbReference type="NCBI Taxonomy" id="186058"/>
    <lineage>
        <taxon>Eukaryota</taxon>
        <taxon>Viridiplantae</taxon>
        <taxon>Streptophyta</taxon>
        <taxon>Embryophyta</taxon>
        <taxon>Tracheophyta</taxon>
        <taxon>Spermatophyta</taxon>
        <taxon>Magnoliopsida</taxon>
        <taxon>eudicotyledons</taxon>
        <taxon>Gunneridae</taxon>
        <taxon>Pentapetalae</taxon>
        <taxon>asterids</taxon>
        <taxon>lamiids</taxon>
        <taxon>Solanales</taxon>
        <taxon>Convolvulaceae</taxon>
        <taxon>Cuscuteae</taxon>
        <taxon>Cuscuta</taxon>
        <taxon>Cuscuta subgen. Cuscuta</taxon>
    </lineage>
</organism>
<proteinExistence type="predicted"/>
<keyword evidence="3" id="KW-1185">Reference proteome</keyword>
<dbReference type="InterPro" id="IPR054722">
    <property type="entry name" value="PolX-like_BBD"/>
</dbReference>
<feature type="non-terminal residue" evidence="2">
    <location>
        <position position="326"/>
    </location>
</feature>
<protein>
    <recommendedName>
        <fullName evidence="1">Retrovirus-related Pol polyprotein from transposon TNT 1-94-like beta-barrel domain-containing protein</fullName>
    </recommendedName>
</protein>
<accession>A0AAV0CC28</accession>
<name>A0AAV0CC28_9ASTE</name>
<evidence type="ECO:0000313" key="2">
    <source>
        <dbReference type="EMBL" id="CAH9072026.1"/>
    </source>
</evidence>
<sequence length="326" mass="35688">MNVLKNSALSSIMAVGNGEDNSSPKIDHMSQLFLGTQDRSANFITTVHGMGQNLENRSEFMGLSLRTEKRSMGQMVQGTNQPDKIELMNDSGRIGYKDGIAGHGHESVRIHASAVESSSCGTYAVVEQMEGQGLPGLKPEQWQALLATFGKPNSINNGVSGKFDVFSWIIDTGASNHVTGNLSCLSDVQDINPCSVGLPNGQKVIAAKEGYVHLSESICLSHVLFVPKLNCSLISVSQLAEDLDCFIQFTANICAIQDGNSRRLIGAGERRNGLYYFQDVSRTQIFGVQKGTDHVTTWHKRMGHPSETVMKWLRPVLMHIRDHVEI</sequence>
<dbReference type="Pfam" id="PF22936">
    <property type="entry name" value="Pol_BBD"/>
    <property type="match status" value="1"/>
</dbReference>
<feature type="domain" description="Retrovirus-related Pol polyprotein from transposon TNT 1-94-like beta-barrel" evidence="1">
    <location>
        <begin position="168"/>
        <end position="241"/>
    </location>
</feature>
<dbReference type="AlphaFoldDB" id="A0AAV0CC28"/>